<comment type="function">
    <text evidence="18">Required to facilitate the formation of correct disulfide bonds in some periplasmic proteins and for the assembly of the periplasmic c-type cytochromes. Acts by transferring electrons from cytoplasmic thioredoxin to the periplasm. This transfer involves a cascade of disulfide bond formation and reduction steps.</text>
</comment>
<evidence type="ECO:0000256" key="8">
    <source>
        <dbReference type="ARBA" id="ARBA00022748"/>
    </source>
</evidence>
<keyword evidence="5 18" id="KW-0997">Cell inner membrane</keyword>
<feature type="signal peptide" evidence="18">
    <location>
        <begin position="1"/>
        <end position="18"/>
    </location>
</feature>
<reference evidence="21" key="1">
    <citation type="submission" date="2016-10" db="EMBL/GenBank/DDBJ databases">
        <authorList>
            <person name="Varghese N."/>
            <person name="Submissions S."/>
        </authorList>
    </citation>
    <scope>NUCLEOTIDE SEQUENCE [LARGE SCALE GENOMIC DNA]</scope>
    <source>
        <strain evidence="21">DSM 11578</strain>
    </source>
</reference>
<feature type="transmembrane region" description="Helical" evidence="18">
    <location>
        <begin position="269"/>
        <end position="292"/>
    </location>
</feature>
<feature type="transmembrane region" description="Helical" evidence="18">
    <location>
        <begin position="349"/>
        <end position="371"/>
    </location>
</feature>
<feature type="transmembrane region" description="Helical" evidence="18">
    <location>
        <begin position="383"/>
        <end position="403"/>
    </location>
</feature>
<feature type="chain" id="PRO_5011803656" description="Thiol:disulfide interchange protein DsbD" evidence="18">
    <location>
        <begin position="19"/>
        <end position="606"/>
    </location>
</feature>
<evidence type="ECO:0000259" key="19">
    <source>
        <dbReference type="PROSITE" id="PS51352"/>
    </source>
</evidence>
<evidence type="ECO:0000256" key="18">
    <source>
        <dbReference type="HAMAP-Rule" id="MF_00399"/>
    </source>
</evidence>
<dbReference type="Pfam" id="PF11412">
    <property type="entry name" value="DsbD_N"/>
    <property type="match status" value="1"/>
</dbReference>
<keyword evidence="7 18" id="KW-0732">Signal</keyword>
<protein>
    <recommendedName>
        <fullName evidence="18">Thiol:disulfide interchange protein DsbD</fullName>
        <ecNumber evidence="18">1.8.1.8</ecNumber>
    </recommendedName>
    <alternativeName>
        <fullName evidence="18">Protein-disulfide reductase</fullName>
        <shortName evidence="18">Disulfide reductase</shortName>
    </alternativeName>
</protein>
<keyword evidence="11 18" id="KW-0560">Oxidoreductase</keyword>
<dbReference type="PANTHER" id="PTHR32234">
    <property type="entry name" value="THIOL:DISULFIDE INTERCHANGE PROTEIN DSBD"/>
    <property type="match status" value="1"/>
</dbReference>
<feature type="domain" description="Thioredoxin" evidence="19">
    <location>
        <begin position="467"/>
        <end position="605"/>
    </location>
</feature>
<keyword evidence="8 18" id="KW-0201">Cytochrome c-type biogenesis</keyword>
<comment type="catalytic activity">
    <reaction evidence="17 18">
        <text>[protein]-dithiol + NADP(+) = [protein]-disulfide + NADPH + H(+)</text>
        <dbReference type="Rhea" id="RHEA:18753"/>
        <dbReference type="Rhea" id="RHEA-COMP:10593"/>
        <dbReference type="Rhea" id="RHEA-COMP:10594"/>
        <dbReference type="ChEBI" id="CHEBI:15378"/>
        <dbReference type="ChEBI" id="CHEBI:29950"/>
        <dbReference type="ChEBI" id="CHEBI:50058"/>
        <dbReference type="ChEBI" id="CHEBI:57783"/>
        <dbReference type="ChEBI" id="CHEBI:58349"/>
        <dbReference type="EC" id="1.8.1.8"/>
    </reaction>
</comment>
<keyword evidence="6 18" id="KW-0812">Transmembrane</keyword>
<dbReference type="GO" id="GO:0017004">
    <property type="term" value="P:cytochrome complex assembly"/>
    <property type="evidence" value="ECO:0007669"/>
    <property type="project" value="UniProtKB-UniRule"/>
</dbReference>
<organism evidence="20 21">
    <name type="scientific">Methylophaga sulfidovorans</name>
    <dbReference type="NCBI Taxonomy" id="45496"/>
    <lineage>
        <taxon>Bacteria</taxon>
        <taxon>Pseudomonadati</taxon>
        <taxon>Pseudomonadota</taxon>
        <taxon>Gammaproteobacteria</taxon>
        <taxon>Thiotrichales</taxon>
        <taxon>Piscirickettsiaceae</taxon>
        <taxon>Methylophaga</taxon>
    </lineage>
</organism>
<feature type="disulfide bond" description="Redox-active" evidence="18">
    <location>
        <begin position="208"/>
        <end position="330"/>
    </location>
</feature>
<comment type="similarity">
    <text evidence="2 18">Belongs to the thioredoxin family. DsbD subfamily.</text>
</comment>
<dbReference type="NCBIfam" id="NF001419">
    <property type="entry name" value="PRK00293.1"/>
    <property type="match status" value="1"/>
</dbReference>
<feature type="transmembrane region" description="Helical" evidence="18">
    <location>
        <begin position="233"/>
        <end position="257"/>
    </location>
</feature>
<evidence type="ECO:0000256" key="5">
    <source>
        <dbReference type="ARBA" id="ARBA00022519"/>
    </source>
</evidence>
<keyword evidence="10 18" id="KW-1133">Transmembrane helix</keyword>
<comment type="subcellular location">
    <subcellularLocation>
        <location evidence="1 18">Cell inner membrane</location>
        <topology evidence="1 18">Multi-pass membrane protein</topology>
    </subcellularLocation>
</comment>
<name>A0A1I3Y2U4_9GAMM</name>
<dbReference type="AlphaFoldDB" id="A0A1I3Y2U4"/>
<dbReference type="EMBL" id="FOSH01000007">
    <property type="protein sequence ID" value="SFK25586.1"/>
    <property type="molecule type" value="Genomic_DNA"/>
</dbReference>
<dbReference type="Pfam" id="PF13899">
    <property type="entry name" value="Thioredoxin_7"/>
    <property type="match status" value="1"/>
</dbReference>
<dbReference type="Gene3D" id="3.40.30.10">
    <property type="entry name" value="Glutaredoxin"/>
    <property type="match status" value="1"/>
</dbReference>
<dbReference type="InterPro" id="IPR036929">
    <property type="entry name" value="DsbDN_sf"/>
</dbReference>
<evidence type="ECO:0000313" key="21">
    <source>
        <dbReference type="Proteomes" id="UP000198924"/>
    </source>
</evidence>
<dbReference type="SUPFAM" id="SSF52833">
    <property type="entry name" value="Thioredoxin-like"/>
    <property type="match status" value="1"/>
</dbReference>
<comment type="catalytic activity">
    <reaction evidence="16 18">
        <text>[protein]-dithiol + NAD(+) = [protein]-disulfide + NADH + H(+)</text>
        <dbReference type="Rhea" id="RHEA:18749"/>
        <dbReference type="Rhea" id="RHEA-COMP:10593"/>
        <dbReference type="Rhea" id="RHEA-COMP:10594"/>
        <dbReference type="ChEBI" id="CHEBI:15378"/>
        <dbReference type="ChEBI" id="CHEBI:29950"/>
        <dbReference type="ChEBI" id="CHEBI:50058"/>
        <dbReference type="ChEBI" id="CHEBI:57540"/>
        <dbReference type="ChEBI" id="CHEBI:57945"/>
        <dbReference type="EC" id="1.8.1.8"/>
    </reaction>
</comment>
<dbReference type="CDD" id="cd02953">
    <property type="entry name" value="DsbDgamma"/>
    <property type="match status" value="1"/>
</dbReference>
<dbReference type="SUPFAM" id="SSF74863">
    <property type="entry name" value="Thiol:disulfide interchange protein DsbD, N-terminal domain (DsbD-alpha)"/>
    <property type="match status" value="1"/>
</dbReference>
<proteinExistence type="inferred from homology"/>
<evidence type="ECO:0000256" key="3">
    <source>
        <dbReference type="ARBA" id="ARBA00022448"/>
    </source>
</evidence>
<keyword evidence="13 18" id="KW-0472">Membrane</keyword>
<evidence type="ECO:0000256" key="4">
    <source>
        <dbReference type="ARBA" id="ARBA00022475"/>
    </source>
</evidence>
<sequence precursor="true">MKKFLFFILLLTVFNAHARDSLFAGLGLGNDDEAPPLVEEAFQFSAEVNDANSILAHWKILEGNYLYKNEIQFEVIGNDKVKLGQITLPAGENKQDENFGLVQVYHHDFSLVIPLDRPDGATTFTLKARFQGCSEKFGICYPPSAQQVDLALPAISQAPQQKAENATQPNTQQLTEQDRIAQKLEQENLGQIILGFIGLGLLLAFTPCIFPMIPILSSIIVGEGEHITTRRAFVLSLVYVLAMSVTYTIAGVITGLLGENLQAMFQNPWIISAFSALFVILALSMFGLYELQLPQSVQHRLHQLSHKQRGGKLMGVAMMGLLSGLIVGPCLAPPLAGTLIFIGQHADPVLGGLALFALSIGMGIPLLIIGTSAGKLLPKAGNWMMFIKSVFGVLLLGLAIWMLERIIPGWLTLILWGGLLIVSAVYLGAFNHLDIDATDLNKLSKGTGLILFIYGALLMIGGASGSNNVWQPLKAMTITSDKSSVSQHLEFSRISDLDELNSRLASTTQPVMLDFYADWCTECKIMEKTTFQDPEVIAAMKNYTLLQLDMTDNTQVHQDMLKSLRVFGPPTMLFFDKTGKELQQYRLVGLVKTDAFLDHLKLLQSQ</sequence>
<comment type="caution">
    <text evidence="18">Lacks conserved residue(s) required for the propagation of feature annotation.</text>
</comment>
<evidence type="ECO:0000256" key="1">
    <source>
        <dbReference type="ARBA" id="ARBA00004429"/>
    </source>
</evidence>
<feature type="transmembrane region" description="Helical" evidence="18">
    <location>
        <begin position="192"/>
        <end position="221"/>
    </location>
</feature>
<dbReference type="Gene3D" id="2.60.40.1250">
    <property type="entry name" value="Thiol:disulfide interchange protein DsbD, N-terminal domain"/>
    <property type="match status" value="1"/>
</dbReference>
<dbReference type="Pfam" id="PF02683">
    <property type="entry name" value="DsbD_TM"/>
    <property type="match status" value="1"/>
</dbReference>
<keyword evidence="4 18" id="KW-1003">Cell membrane</keyword>
<feature type="transmembrane region" description="Helical" evidence="18">
    <location>
        <begin position="409"/>
        <end position="429"/>
    </location>
</feature>
<evidence type="ECO:0000256" key="17">
    <source>
        <dbReference type="ARBA" id="ARBA00047804"/>
    </source>
</evidence>
<dbReference type="OrthoDB" id="9811036at2"/>
<evidence type="ECO:0000256" key="15">
    <source>
        <dbReference type="ARBA" id="ARBA00023284"/>
    </source>
</evidence>
<evidence type="ECO:0000256" key="11">
    <source>
        <dbReference type="ARBA" id="ARBA00023002"/>
    </source>
</evidence>
<evidence type="ECO:0000256" key="7">
    <source>
        <dbReference type="ARBA" id="ARBA00022729"/>
    </source>
</evidence>
<evidence type="ECO:0000256" key="14">
    <source>
        <dbReference type="ARBA" id="ARBA00023157"/>
    </source>
</evidence>
<accession>A0A1I3Y2U4</accession>
<keyword evidence="12 18" id="KW-0520">NAD</keyword>
<dbReference type="InterPro" id="IPR022910">
    <property type="entry name" value="Thiol_diS_interchange_DbsD"/>
</dbReference>
<dbReference type="InterPro" id="IPR003834">
    <property type="entry name" value="Cyt_c_assmbl_TM_dom"/>
</dbReference>
<dbReference type="InterPro" id="IPR035671">
    <property type="entry name" value="DsbD_gamma"/>
</dbReference>
<dbReference type="STRING" id="45496.SAMN04488079_10781"/>
<evidence type="ECO:0000256" key="10">
    <source>
        <dbReference type="ARBA" id="ARBA00022989"/>
    </source>
</evidence>
<evidence type="ECO:0000313" key="20">
    <source>
        <dbReference type="EMBL" id="SFK25586.1"/>
    </source>
</evidence>
<evidence type="ECO:0000256" key="13">
    <source>
        <dbReference type="ARBA" id="ARBA00023136"/>
    </source>
</evidence>
<dbReference type="GO" id="GO:0047134">
    <property type="term" value="F:protein-disulfide reductase [NAD(P)H] activity"/>
    <property type="evidence" value="ECO:0007669"/>
    <property type="project" value="UniProtKB-UniRule"/>
</dbReference>
<feature type="transmembrane region" description="Helical" evidence="18">
    <location>
        <begin position="313"/>
        <end position="343"/>
    </location>
</feature>
<dbReference type="InterPro" id="IPR013766">
    <property type="entry name" value="Thioredoxin_domain"/>
</dbReference>
<keyword evidence="21" id="KW-1185">Reference proteome</keyword>
<feature type="transmembrane region" description="Helical" evidence="18">
    <location>
        <begin position="449"/>
        <end position="470"/>
    </location>
</feature>
<dbReference type="GO" id="GO:0009055">
    <property type="term" value="F:electron transfer activity"/>
    <property type="evidence" value="ECO:0007669"/>
    <property type="project" value="UniProtKB-UniRule"/>
</dbReference>
<dbReference type="RefSeq" id="WP_091713016.1">
    <property type="nucleotide sequence ID" value="NZ_FOSH01000007.1"/>
</dbReference>
<dbReference type="Proteomes" id="UP000198924">
    <property type="component" value="Unassembled WGS sequence"/>
</dbReference>
<dbReference type="HAMAP" id="MF_00399">
    <property type="entry name" value="DbsD"/>
    <property type="match status" value="1"/>
</dbReference>
<evidence type="ECO:0000256" key="9">
    <source>
        <dbReference type="ARBA" id="ARBA00022982"/>
    </source>
</evidence>
<keyword evidence="15 18" id="KW-0676">Redox-active center</keyword>
<evidence type="ECO:0000256" key="6">
    <source>
        <dbReference type="ARBA" id="ARBA00022692"/>
    </source>
</evidence>
<dbReference type="GO" id="GO:0045454">
    <property type="term" value="P:cell redox homeostasis"/>
    <property type="evidence" value="ECO:0007669"/>
    <property type="project" value="TreeGrafter"/>
</dbReference>
<evidence type="ECO:0000256" key="2">
    <source>
        <dbReference type="ARBA" id="ARBA00007241"/>
    </source>
</evidence>
<keyword evidence="14 18" id="KW-1015">Disulfide bond</keyword>
<gene>
    <name evidence="18" type="primary">dsbD</name>
    <name evidence="20" type="ORF">SAMN04488079_10781</name>
</gene>
<keyword evidence="9 18" id="KW-0249">Electron transport</keyword>
<evidence type="ECO:0000256" key="16">
    <source>
        <dbReference type="ARBA" id="ARBA00047388"/>
    </source>
</evidence>
<dbReference type="EC" id="1.8.1.8" evidence="18"/>
<dbReference type="PROSITE" id="PS51352">
    <property type="entry name" value="THIOREDOXIN_2"/>
    <property type="match status" value="1"/>
</dbReference>
<dbReference type="InterPro" id="IPR028250">
    <property type="entry name" value="DsbDN"/>
</dbReference>
<dbReference type="InterPro" id="IPR036249">
    <property type="entry name" value="Thioredoxin-like_sf"/>
</dbReference>
<dbReference type="PANTHER" id="PTHR32234:SF0">
    <property type="entry name" value="THIOL:DISULFIDE INTERCHANGE PROTEIN DSBD"/>
    <property type="match status" value="1"/>
</dbReference>
<feature type="disulfide bond" description="Redox-active" evidence="18">
    <location>
        <begin position="520"/>
        <end position="523"/>
    </location>
</feature>
<keyword evidence="3 18" id="KW-0813">Transport</keyword>
<evidence type="ECO:0000256" key="12">
    <source>
        <dbReference type="ARBA" id="ARBA00023027"/>
    </source>
</evidence>
<dbReference type="GO" id="GO:0005886">
    <property type="term" value="C:plasma membrane"/>
    <property type="evidence" value="ECO:0007669"/>
    <property type="project" value="UniProtKB-SubCell"/>
</dbReference>